<evidence type="ECO:0000313" key="1">
    <source>
        <dbReference type="EMBL" id="MDR7098606.1"/>
    </source>
</evidence>
<dbReference type="Proteomes" id="UP001267878">
    <property type="component" value="Unassembled WGS sequence"/>
</dbReference>
<name>A0ABU1VMA1_9GAMM</name>
<keyword evidence="2" id="KW-1185">Reference proteome</keyword>
<dbReference type="EMBL" id="JAVDVW010000001">
    <property type="protein sequence ID" value="MDR7098606.1"/>
    <property type="molecule type" value="Genomic_DNA"/>
</dbReference>
<comment type="caution">
    <text evidence="1">The sequence shown here is derived from an EMBL/GenBank/DDBJ whole genome shotgun (WGS) entry which is preliminary data.</text>
</comment>
<sequence length="191" mass="21530">MSIITKVADFFRRPEGNEGDEQFRDAAETYRKVFEQTEPLTTRARETNEFSPLWLDAIELSRHQEAIRKLTSSLNSLRDSLSALSPANSTYESKCQLYSAACQMQRHAVIAYSKAATCTGLAAAKQKFNLMQKKFIAAHESPESERAVQMEIDTLARLSDAAALSQQEAVQLEEQLDFSLEFTKLLLKSSR</sequence>
<proteinExistence type="predicted"/>
<protein>
    <submittedName>
        <fullName evidence="1">Uncharacterized protein</fullName>
    </submittedName>
</protein>
<gene>
    <name evidence="1" type="ORF">J2X04_000953</name>
</gene>
<dbReference type="RefSeq" id="WP_310052626.1">
    <property type="nucleotide sequence ID" value="NZ_JAVDVW010000001.1"/>
</dbReference>
<evidence type="ECO:0000313" key="2">
    <source>
        <dbReference type="Proteomes" id="UP001267878"/>
    </source>
</evidence>
<reference evidence="1 2" key="1">
    <citation type="submission" date="2023-07" db="EMBL/GenBank/DDBJ databases">
        <title>Sorghum-associated microbial communities from plants grown in Nebraska, USA.</title>
        <authorList>
            <person name="Schachtman D."/>
        </authorList>
    </citation>
    <scope>NUCLEOTIDE SEQUENCE [LARGE SCALE GENOMIC DNA]</scope>
    <source>
        <strain evidence="1 2">BE187</strain>
    </source>
</reference>
<accession>A0ABU1VMA1</accession>
<organism evidence="1 2">
    <name type="scientific">Agrilutibacter niabensis</name>
    <dbReference type="NCBI Taxonomy" id="380628"/>
    <lineage>
        <taxon>Bacteria</taxon>
        <taxon>Pseudomonadati</taxon>
        <taxon>Pseudomonadota</taxon>
        <taxon>Gammaproteobacteria</taxon>
        <taxon>Lysobacterales</taxon>
        <taxon>Lysobacteraceae</taxon>
        <taxon>Agrilutibacter</taxon>
    </lineage>
</organism>